<gene>
    <name evidence="2" type="ORF">PHLCEN_2v7332</name>
</gene>
<proteinExistence type="predicted"/>
<dbReference type="EMBL" id="MLYV02000733">
    <property type="protein sequence ID" value="PSR78585.1"/>
    <property type="molecule type" value="Genomic_DNA"/>
</dbReference>
<feature type="region of interest" description="Disordered" evidence="1">
    <location>
        <begin position="400"/>
        <end position="460"/>
    </location>
</feature>
<sequence>MPKRSREACDTPSSSSTSPPTKRAHVLAASSPGPRRPSSRFHTPSSFYSLKVPLTVPSDSPTNPFGLKRSLFAYDLPFPLSFRKHLALRFQLLNSEDNLKGARSGDRKEREGVYRVVQVPRNYTFRHLHKLILFLFAADLEINQHKVSPSVSSEIPSKSTARRKTPRNASATSTQASKGKGKGRARTSSPAATTWDGHYFETLKDVIIQRDSVRPGTIRPGAKVWRKLSSVRERRLFRDLFNVPLSAAEASSSAGTRPSFLDDEDDSEGENAGWQWEAEDDMTAGHVWPKGPTLDKAFIYHHSPTVSVHVTANTLPIVTRVGTGNTPFVFAAQGSAGSLIKVAHVTMDEHGNERGLSASDLEDRSMPTPELVPETTVAKWNEPDAFKDFLNAEADRERPLRRSISPFPELDDASSSYAHSDRLPSSSPGDSTTFPSSDDNDNDPTTIAAATTTSEPNFSAASSEIDVDLSAYSDSVLFPFAFSAITPYPAHPLRRRRVERAQRRLSTLTRSRLENAVSDEEEEAKKAKAGERERRERRDRARRRAPDWARMEKALKKRIAEFKDWTEHAKNEDGDGEDEYEDDWGPDPFGDEAEL</sequence>
<feature type="compositionally biased region" description="Polar residues" evidence="1">
    <location>
        <begin position="413"/>
        <end position="460"/>
    </location>
</feature>
<feature type="region of interest" description="Disordered" evidence="1">
    <location>
        <begin position="1"/>
        <end position="42"/>
    </location>
</feature>
<feature type="region of interest" description="Disordered" evidence="1">
    <location>
        <begin position="148"/>
        <end position="192"/>
    </location>
</feature>
<feature type="compositionally biased region" description="Basic and acidic residues" evidence="1">
    <location>
        <begin position="523"/>
        <end position="547"/>
    </location>
</feature>
<feature type="region of interest" description="Disordered" evidence="1">
    <location>
        <begin position="252"/>
        <end position="272"/>
    </location>
</feature>
<feature type="region of interest" description="Disordered" evidence="1">
    <location>
        <begin position="565"/>
        <end position="595"/>
    </location>
</feature>
<comment type="caution">
    <text evidence="2">The sequence shown here is derived from an EMBL/GenBank/DDBJ whole genome shotgun (WGS) entry which is preliminary data.</text>
</comment>
<dbReference type="OrthoDB" id="2940229at2759"/>
<dbReference type="STRING" id="98765.A0A2R6NWR5"/>
<evidence type="ECO:0000313" key="3">
    <source>
        <dbReference type="Proteomes" id="UP000186601"/>
    </source>
</evidence>
<dbReference type="Proteomes" id="UP000186601">
    <property type="component" value="Unassembled WGS sequence"/>
</dbReference>
<feature type="compositionally biased region" description="Acidic residues" evidence="1">
    <location>
        <begin position="574"/>
        <end position="595"/>
    </location>
</feature>
<accession>A0A2R6NWR5</accession>
<feature type="region of interest" description="Disordered" evidence="1">
    <location>
        <begin position="514"/>
        <end position="547"/>
    </location>
</feature>
<feature type="compositionally biased region" description="Low complexity" evidence="1">
    <location>
        <begin position="148"/>
        <end position="159"/>
    </location>
</feature>
<name>A0A2R6NWR5_9APHY</name>
<evidence type="ECO:0000256" key="1">
    <source>
        <dbReference type="SAM" id="MobiDB-lite"/>
    </source>
</evidence>
<dbReference type="AlphaFoldDB" id="A0A2R6NWR5"/>
<keyword evidence="3" id="KW-1185">Reference proteome</keyword>
<organism evidence="2 3">
    <name type="scientific">Hermanssonia centrifuga</name>
    <dbReference type="NCBI Taxonomy" id="98765"/>
    <lineage>
        <taxon>Eukaryota</taxon>
        <taxon>Fungi</taxon>
        <taxon>Dikarya</taxon>
        <taxon>Basidiomycota</taxon>
        <taxon>Agaricomycotina</taxon>
        <taxon>Agaricomycetes</taxon>
        <taxon>Polyporales</taxon>
        <taxon>Meruliaceae</taxon>
        <taxon>Hermanssonia</taxon>
    </lineage>
</organism>
<reference evidence="2 3" key="1">
    <citation type="submission" date="2018-02" db="EMBL/GenBank/DDBJ databases">
        <title>Genome sequence of the basidiomycete white-rot fungus Phlebia centrifuga.</title>
        <authorList>
            <person name="Granchi Z."/>
            <person name="Peng M."/>
            <person name="de Vries R.P."/>
            <person name="Hilden K."/>
            <person name="Makela M.R."/>
            <person name="Grigoriev I."/>
            <person name="Riley R."/>
        </authorList>
    </citation>
    <scope>NUCLEOTIDE SEQUENCE [LARGE SCALE GENOMIC DNA]</scope>
    <source>
        <strain evidence="2 3">FBCC195</strain>
    </source>
</reference>
<evidence type="ECO:0000313" key="2">
    <source>
        <dbReference type="EMBL" id="PSR78585.1"/>
    </source>
</evidence>
<feature type="compositionally biased region" description="Polar residues" evidence="1">
    <location>
        <begin position="167"/>
        <end position="177"/>
    </location>
</feature>
<protein>
    <submittedName>
        <fullName evidence="2">Uncharacterized protein</fullName>
    </submittedName>
</protein>
<feature type="compositionally biased region" description="Low complexity" evidence="1">
    <location>
        <begin position="11"/>
        <end position="21"/>
    </location>
</feature>